<feature type="compositionally biased region" description="Pro residues" evidence="1">
    <location>
        <begin position="30"/>
        <end position="46"/>
    </location>
</feature>
<feature type="domain" description="DUF6699" evidence="2">
    <location>
        <begin position="64"/>
        <end position="199"/>
    </location>
</feature>
<feature type="region of interest" description="Disordered" evidence="1">
    <location>
        <begin position="26"/>
        <end position="49"/>
    </location>
</feature>
<evidence type="ECO:0000313" key="3">
    <source>
        <dbReference type="EMBL" id="KAJ7090743.1"/>
    </source>
</evidence>
<name>A0AAD6UA46_9AGAR</name>
<evidence type="ECO:0000313" key="4">
    <source>
        <dbReference type="Proteomes" id="UP001222325"/>
    </source>
</evidence>
<dbReference type="InterPro" id="IPR046522">
    <property type="entry name" value="DUF6699"/>
</dbReference>
<dbReference type="AlphaFoldDB" id="A0AAD6UA46"/>
<reference evidence="3" key="1">
    <citation type="submission" date="2023-03" db="EMBL/GenBank/DDBJ databases">
        <title>Massive genome expansion in bonnet fungi (Mycena s.s.) driven by repeated elements and novel gene families across ecological guilds.</title>
        <authorList>
            <consortium name="Lawrence Berkeley National Laboratory"/>
            <person name="Harder C.B."/>
            <person name="Miyauchi S."/>
            <person name="Viragh M."/>
            <person name="Kuo A."/>
            <person name="Thoen E."/>
            <person name="Andreopoulos B."/>
            <person name="Lu D."/>
            <person name="Skrede I."/>
            <person name="Drula E."/>
            <person name="Henrissat B."/>
            <person name="Morin E."/>
            <person name="Kohler A."/>
            <person name="Barry K."/>
            <person name="LaButti K."/>
            <person name="Morin E."/>
            <person name="Salamov A."/>
            <person name="Lipzen A."/>
            <person name="Mereny Z."/>
            <person name="Hegedus B."/>
            <person name="Baldrian P."/>
            <person name="Stursova M."/>
            <person name="Weitz H."/>
            <person name="Taylor A."/>
            <person name="Grigoriev I.V."/>
            <person name="Nagy L.G."/>
            <person name="Martin F."/>
            <person name="Kauserud H."/>
        </authorList>
    </citation>
    <scope>NUCLEOTIDE SEQUENCE</scope>
    <source>
        <strain evidence="3">CBHHK173m</strain>
    </source>
</reference>
<keyword evidence="4" id="KW-1185">Reference proteome</keyword>
<proteinExistence type="predicted"/>
<dbReference type="Pfam" id="PF20415">
    <property type="entry name" value="DUF6699"/>
    <property type="match status" value="1"/>
</dbReference>
<organism evidence="3 4">
    <name type="scientific">Mycena belliarum</name>
    <dbReference type="NCBI Taxonomy" id="1033014"/>
    <lineage>
        <taxon>Eukaryota</taxon>
        <taxon>Fungi</taxon>
        <taxon>Dikarya</taxon>
        <taxon>Basidiomycota</taxon>
        <taxon>Agaricomycotina</taxon>
        <taxon>Agaricomycetes</taxon>
        <taxon>Agaricomycetidae</taxon>
        <taxon>Agaricales</taxon>
        <taxon>Marasmiineae</taxon>
        <taxon>Mycenaceae</taxon>
        <taxon>Mycena</taxon>
    </lineage>
</organism>
<dbReference type="EMBL" id="JARJCN010000021">
    <property type="protein sequence ID" value="KAJ7090743.1"/>
    <property type="molecule type" value="Genomic_DNA"/>
</dbReference>
<evidence type="ECO:0000256" key="1">
    <source>
        <dbReference type="SAM" id="MobiDB-lite"/>
    </source>
</evidence>
<accession>A0AAD6UA46</accession>
<sequence>MSHREVHWKLTVDEFEFYDSPESWTAPLPSTHPSPPATPHPSPNLPLPATLEVHPALSPDHALQLDLSFPSDAFRRNPQLTQALLNEPACSPPRAEVCIRIAAGLYKAKLGVQHVGRPGQPVTVGDVLSVVQNALRQYDHGTGPRDAAPYMHRRIATVNGYCERRGAGAKAAVISAERAGGGRIIDHLLGNTQFAGLTREVGQPDHCWQLALKIPPRYAKL</sequence>
<dbReference type="Proteomes" id="UP001222325">
    <property type="component" value="Unassembled WGS sequence"/>
</dbReference>
<evidence type="ECO:0000259" key="2">
    <source>
        <dbReference type="Pfam" id="PF20415"/>
    </source>
</evidence>
<comment type="caution">
    <text evidence="3">The sequence shown here is derived from an EMBL/GenBank/DDBJ whole genome shotgun (WGS) entry which is preliminary data.</text>
</comment>
<gene>
    <name evidence="3" type="ORF">B0H15DRAFT_978157</name>
</gene>
<protein>
    <recommendedName>
        <fullName evidence="2">DUF6699 domain-containing protein</fullName>
    </recommendedName>
</protein>